<dbReference type="OMA" id="KYIYWIL"/>
<feature type="coiled-coil region" evidence="1">
    <location>
        <begin position="21"/>
        <end position="69"/>
    </location>
</feature>
<dbReference type="InParanoid" id="A0A200QF65"/>
<dbReference type="Proteomes" id="UP000195402">
    <property type="component" value="Unassembled WGS sequence"/>
</dbReference>
<keyword evidence="3" id="KW-1185">Reference proteome</keyword>
<protein>
    <submittedName>
        <fullName evidence="2">Uncharacterized protein</fullName>
    </submittedName>
</protein>
<dbReference type="AlphaFoldDB" id="A0A200QF65"/>
<proteinExistence type="predicted"/>
<keyword evidence="1" id="KW-0175">Coiled coil</keyword>
<dbReference type="InterPro" id="IPR053327">
    <property type="entry name" value="KIP"/>
</dbReference>
<gene>
    <name evidence="2" type="ORF">BVC80_9097g228</name>
</gene>
<comment type="caution">
    <text evidence="2">The sequence shown here is derived from an EMBL/GenBank/DDBJ whole genome shotgun (WGS) entry which is preliminary data.</text>
</comment>
<organism evidence="2 3">
    <name type="scientific">Macleaya cordata</name>
    <name type="common">Five-seeded plume-poppy</name>
    <name type="synonym">Bocconia cordata</name>
    <dbReference type="NCBI Taxonomy" id="56857"/>
    <lineage>
        <taxon>Eukaryota</taxon>
        <taxon>Viridiplantae</taxon>
        <taxon>Streptophyta</taxon>
        <taxon>Embryophyta</taxon>
        <taxon>Tracheophyta</taxon>
        <taxon>Spermatophyta</taxon>
        <taxon>Magnoliopsida</taxon>
        <taxon>Ranunculales</taxon>
        <taxon>Papaveraceae</taxon>
        <taxon>Papaveroideae</taxon>
        <taxon>Macleaya</taxon>
    </lineage>
</organism>
<name>A0A200QF65_MACCD</name>
<sequence length="168" mass="18995">MAGDDHQKHLISLIRDFATEKSQGERRVAGLRKRIEELQSELDGANAELHEAKRSKEIIEQELKGYEFELSLNEASVQALELKKYIYWILNHKDMNFHRLWSTRQQPRAAESLSLTINKQTSESEETCASLGEELQKRSECPNCHLDNVGALEGVLQANQGTDASGST</sequence>
<reference evidence="2 3" key="1">
    <citation type="journal article" date="2017" name="Mol. Plant">
        <title>The Genome of Medicinal Plant Macleaya cordata Provides New Insights into Benzylisoquinoline Alkaloids Metabolism.</title>
        <authorList>
            <person name="Liu X."/>
            <person name="Liu Y."/>
            <person name="Huang P."/>
            <person name="Ma Y."/>
            <person name="Qing Z."/>
            <person name="Tang Q."/>
            <person name="Cao H."/>
            <person name="Cheng P."/>
            <person name="Zheng Y."/>
            <person name="Yuan Z."/>
            <person name="Zhou Y."/>
            <person name="Liu J."/>
            <person name="Tang Z."/>
            <person name="Zhuo Y."/>
            <person name="Zhang Y."/>
            <person name="Yu L."/>
            <person name="Huang J."/>
            <person name="Yang P."/>
            <person name="Peng Q."/>
            <person name="Zhang J."/>
            <person name="Jiang W."/>
            <person name="Zhang Z."/>
            <person name="Lin K."/>
            <person name="Ro D.K."/>
            <person name="Chen X."/>
            <person name="Xiong X."/>
            <person name="Shang Y."/>
            <person name="Huang S."/>
            <person name="Zeng J."/>
        </authorList>
    </citation>
    <scope>NUCLEOTIDE SEQUENCE [LARGE SCALE GENOMIC DNA]</scope>
    <source>
        <strain evidence="3">cv. BLH2017</strain>
        <tissue evidence="2">Root</tissue>
    </source>
</reference>
<dbReference type="PANTHER" id="PTHR36001">
    <property type="entry name" value="CTAGE FAMILY PROTEIN-RELATED"/>
    <property type="match status" value="1"/>
</dbReference>
<dbReference type="EMBL" id="MVGT01002224">
    <property type="protein sequence ID" value="OVA09130.1"/>
    <property type="molecule type" value="Genomic_DNA"/>
</dbReference>
<evidence type="ECO:0000256" key="1">
    <source>
        <dbReference type="SAM" id="Coils"/>
    </source>
</evidence>
<dbReference type="OrthoDB" id="763901at2759"/>
<evidence type="ECO:0000313" key="3">
    <source>
        <dbReference type="Proteomes" id="UP000195402"/>
    </source>
</evidence>
<accession>A0A200QF65</accession>
<dbReference type="PANTHER" id="PTHR36001:SF2">
    <property type="entry name" value="CTAGE FAMILY PROTEIN-RELATED"/>
    <property type="match status" value="1"/>
</dbReference>
<evidence type="ECO:0000313" key="2">
    <source>
        <dbReference type="EMBL" id="OVA09130.1"/>
    </source>
</evidence>